<accession>A0A8J7SIS5</accession>
<comment type="caution">
    <text evidence="3">The sequence shown here is derived from an EMBL/GenBank/DDBJ whole genome shotgun (WGS) entry which is preliminary data.</text>
</comment>
<feature type="region of interest" description="Disordered" evidence="1">
    <location>
        <begin position="1"/>
        <end position="56"/>
    </location>
</feature>
<organism evidence="3 4">
    <name type="scientific">Persicirhabdus sediminis</name>
    <dbReference type="NCBI Taxonomy" id="454144"/>
    <lineage>
        <taxon>Bacteria</taxon>
        <taxon>Pseudomonadati</taxon>
        <taxon>Verrucomicrobiota</taxon>
        <taxon>Verrucomicrobiia</taxon>
        <taxon>Verrucomicrobiales</taxon>
        <taxon>Verrucomicrobiaceae</taxon>
        <taxon>Persicirhabdus</taxon>
    </lineage>
</organism>
<keyword evidence="4" id="KW-1185">Reference proteome</keyword>
<name>A0A8J7SIS5_9BACT</name>
<dbReference type="AlphaFoldDB" id="A0A8J7SIS5"/>
<protein>
    <submittedName>
        <fullName evidence="3">Uncharacterized protein</fullName>
    </submittedName>
</protein>
<evidence type="ECO:0000256" key="1">
    <source>
        <dbReference type="SAM" id="MobiDB-lite"/>
    </source>
</evidence>
<proteinExistence type="predicted"/>
<evidence type="ECO:0000313" key="3">
    <source>
        <dbReference type="EMBL" id="MBK1791655.1"/>
    </source>
</evidence>
<evidence type="ECO:0000313" key="4">
    <source>
        <dbReference type="Proteomes" id="UP000624703"/>
    </source>
</evidence>
<keyword evidence="2" id="KW-0812">Transmembrane</keyword>
<reference evidence="3" key="1">
    <citation type="submission" date="2021-01" db="EMBL/GenBank/DDBJ databases">
        <title>Modified the classification status of verrucomicrobia.</title>
        <authorList>
            <person name="Feng X."/>
        </authorList>
    </citation>
    <scope>NUCLEOTIDE SEQUENCE</scope>
    <source>
        <strain evidence="3">_KCTC 22039</strain>
    </source>
</reference>
<dbReference type="Proteomes" id="UP000624703">
    <property type="component" value="Unassembled WGS sequence"/>
</dbReference>
<gene>
    <name evidence="3" type="ORF">JIN82_10880</name>
</gene>
<sequence length="124" mass="13933">MMPESKTIEIDEIIPPSPADDPAEKSADASTSQFDDNLNDASAGASRRKSKQSSQSIPGITWKSNFWLKCFEQFLKIKKSKFSGLIIFVGVVLFLVLLLPLLVILFAYLILRSIVMSYANMFRR</sequence>
<dbReference type="RefSeq" id="WP_200311674.1">
    <property type="nucleotide sequence ID" value="NZ_JAENIM010000041.1"/>
</dbReference>
<evidence type="ECO:0000256" key="2">
    <source>
        <dbReference type="SAM" id="Phobius"/>
    </source>
</evidence>
<keyword evidence="2" id="KW-0472">Membrane</keyword>
<keyword evidence="2" id="KW-1133">Transmembrane helix</keyword>
<feature type="transmembrane region" description="Helical" evidence="2">
    <location>
        <begin position="85"/>
        <end position="111"/>
    </location>
</feature>
<feature type="compositionally biased region" description="Polar residues" evidence="1">
    <location>
        <begin position="28"/>
        <end position="40"/>
    </location>
</feature>
<dbReference type="EMBL" id="JAENIM010000041">
    <property type="protein sequence ID" value="MBK1791655.1"/>
    <property type="molecule type" value="Genomic_DNA"/>
</dbReference>